<dbReference type="InterPro" id="IPR011047">
    <property type="entry name" value="Quinoprotein_ADH-like_sf"/>
</dbReference>
<dbReference type="SUPFAM" id="SSF50998">
    <property type="entry name" value="Quinoprotein alcohol dehydrogenase-like"/>
    <property type="match status" value="1"/>
</dbReference>
<evidence type="ECO:0008006" key="4">
    <source>
        <dbReference type="Google" id="ProtNLM"/>
    </source>
</evidence>
<sequence length="1036" mass="116750">MKKLLSLVVILLMIVPIPIQGAKKVTSIESYSQGKEVKGDVVAKEVVLSDELKGMMVASDEGLEFVDDVNFIINLNHPVKRFEVIDDIDNDGVKDVAVYLKTGTGYSNFQIVSSKNSKVLYETALTHKTIDENNSVIVENSIVRQILSNDKIVYLIYDHHLLAIDADKKEVIFDYEDKDNIWKMVIFDNQIIFTTQQGQVISIDKKRGDLNYRTTVVKPLDIEVKYHNNEKQEVNMNVWDILILKDKLYVTSEIDKLYQMDIGTGEVIKELELSVVSQDKISKRLTEQSRYNPSEGKETVYATGVFSKAFNGYKMKMLKDNLMLVEAYLGDQDYYLVSDFGINNKGIEPTLLLIDTKNLEVKSKIKLDQYSLDCSNTTLSTYQGKDVLIIPSSVNRGILRVSVYSLDGKLILQNDLKNLGVGLENVKINISNYGNDYLLQISDGSSYILKEDLKTINSLGSSKIVNKITDLDQGILVSSNQDGKINKILKLGLNGRDDVLMQVNIPDQYLNSGFEAINYNEDSNEILTLVNEKNSLNEVIASHILIINAGDGNIVCDKKVLINNGLDEKNKYLTGNEISYFSDLNNDGKKEILIDDCIIDGGTYTFKAHYEQLVEDNGTVIDAGDLNNDGISDLVSVGETEMRVYYSNKNGYEITYQKSNLVKKYDKNLLNNQQVKVIGDLDHKGINLFVINARNKNGCQYYQAIDPKNLSVRFNLMEDGVFDWGESFTLTGIDYNHDGIDDLLFNTPENKQKIISGKDGTLITDIKRESDEYGQESTPAVLENIIPINIDDNGQIIYQLEDINDDNVRELGYIYFDYSQNNNYIKLRILDGKSLKELKVCNLDNLKYSDLIIVPVLGQSKIIIKGDDNNQIYDYKNEVLVAGCNIDAVSARTLNSGQILIENNGGQLYAFDDHCDFKLVDFEHEKFNSGDITIKYQSEKSGMMSVYDQGSLIATSTAEKIDLKLLAGKHRLVFSYDDGQGKVTHITKQIEVHKSSIIKYFAILLTLIIVSAGIFTVVYPKYRLEKKVGVRHGKNN</sequence>
<evidence type="ECO:0000313" key="2">
    <source>
        <dbReference type="EMBL" id="SET34979.1"/>
    </source>
</evidence>
<dbReference type="AlphaFoldDB" id="A0A1I0DS11"/>
<evidence type="ECO:0000256" key="1">
    <source>
        <dbReference type="SAM" id="Phobius"/>
    </source>
</evidence>
<feature type="transmembrane region" description="Helical" evidence="1">
    <location>
        <begin position="997"/>
        <end position="1019"/>
    </location>
</feature>
<gene>
    <name evidence="2" type="ORF">SAMN04489758_10751</name>
</gene>
<reference evidence="3" key="1">
    <citation type="submission" date="2016-10" db="EMBL/GenBank/DDBJ databases">
        <authorList>
            <person name="Varghese N."/>
            <person name="Submissions S."/>
        </authorList>
    </citation>
    <scope>NUCLEOTIDE SEQUENCE [LARGE SCALE GENOMIC DNA]</scope>
    <source>
        <strain evidence="3">DSM 1551</strain>
    </source>
</reference>
<organism evidence="2 3">
    <name type="scientific">Thomasclavelia cocleata</name>
    <dbReference type="NCBI Taxonomy" id="69824"/>
    <lineage>
        <taxon>Bacteria</taxon>
        <taxon>Bacillati</taxon>
        <taxon>Bacillota</taxon>
        <taxon>Erysipelotrichia</taxon>
        <taxon>Erysipelotrichales</taxon>
        <taxon>Coprobacillaceae</taxon>
        <taxon>Thomasclavelia</taxon>
    </lineage>
</organism>
<dbReference type="InterPro" id="IPR028994">
    <property type="entry name" value="Integrin_alpha_N"/>
</dbReference>
<dbReference type="SUPFAM" id="SSF69318">
    <property type="entry name" value="Integrin alpha N-terminal domain"/>
    <property type="match status" value="1"/>
</dbReference>
<dbReference type="Proteomes" id="UP000198558">
    <property type="component" value="Unassembled WGS sequence"/>
</dbReference>
<keyword evidence="3" id="KW-1185">Reference proteome</keyword>
<protein>
    <recommendedName>
        <fullName evidence="4">Repeat domain-containing protein</fullName>
    </recommendedName>
</protein>
<dbReference type="OrthoDB" id="1654348at2"/>
<dbReference type="RefSeq" id="WP_092353045.1">
    <property type="nucleotide sequence ID" value="NZ_CANTIP010000009.1"/>
</dbReference>
<evidence type="ECO:0000313" key="3">
    <source>
        <dbReference type="Proteomes" id="UP000198558"/>
    </source>
</evidence>
<dbReference type="Gene3D" id="2.130.10.130">
    <property type="entry name" value="Integrin alpha, N-terminal"/>
    <property type="match status" value="1"/>
</dbReference>
<dbReference type="EMBL" id="FOIN01000007">
    <property type="protein sequence ID" value="SET34979.1"/>
    <property type="molecule type" value="Genomic_DNA"/>
</dbReference>
<dbReference type="Gene3D" id="2.130.10.10">
    <property type="entry name" value="YVTN repeat-like/Quinoprotein amine dehydrogenase"/>
    <property type="match status" value="1"/>
</dbReference>
<accession>A0A1I0DS11</accession>
<keyword evidence="1" id="KW-0812">Transmembrane</keyword>
<dbReference type="GeneID" id="78287985"/>
<proteinExistence type="predicted"/>
<name>A0A1I0DS11_9FIRM</name>
<keyword evidence="1" id="KW-0472">Membrane</keyword>
<keyword evidence="1" id="KW-1133">Transmembrane helix</keyword>
<dbReference type="InterPro" id="IPR015943">
    <property type="entry name" value="WD40/YVTN_repeat-like_dom_sf"/>
</dbReference>